<organism evidence="1 2">
    <name type="scientific">Vibrio ruber (strain DSM 16370 / JCM 11486 / BCRC 17186 / CECT 7878 / LMG 23124 / VR1)</name>
    <dbReference type="NCBI Taxonomy" id="1123498"/>
    <lineage>
        <taxon>Bacteria</taxon>
        <taxon>Pseudomonadati</taxon>
        <taxon>Pseudomonadota</taxon>
        <taxon>Gammaproteobacteria</taxon>
        <taxon>Vibrionales</taxon>
        <taxon>Vibrionaceae</taxon>
        <taxon>Vibrio</taxon>
    </lineage>
</organism>
<proteinExistence type="predicted"/>
<reference evidence="2" key="1">
    <citation type="submission" date="2017-02" db="EMBL/GenBank/DDBJ databases">
        <authorList>
            <person name="Rodrigo-Torres L."/>
            <person name="Arahal R.D."/>
            <person name="Lucena T."/>
        </authorList>
    </citation>
    <scope>NUCLEOTIDE SEQUENCE [LARGE SCALE GENOMIC DNA]</scope>
    <source>
        <strain evidence="2">CECT 7878</strain>
    </source>
</reference>
<evidence type="ECO:0000313" key="1">
    <source>
        <dbReference type="EMBL" id="SJN59089.1"/>
    </source>
</evidence>
<dbReference type="AlphaFoldDB" id="A0A1R4LRT3"/>
<dbReference type="EMBL" id="FULE01000046">
    <property type="protein sequence ID" value="SJN59089.1"/>
    <property type="molecule type" value="Genomic_DNA"/>
</dbReference>
<gene>
    <name evidence="1" type="ORF">VR7878_03219</name>
</gene>
<protein>
    <submittedName>
        <fullName evidence="1">Uncharacterized protein</fullName>
    </submittedName>
</protein>
<accession>A0A1R4LRT3</accession>
<dbReference type="Proteomes" id="UP000188276">
    <property type="component" value="Unassembled WGS sequence"/>
</dbReference>
<sequence>MCLLQPMLNSRMTEEFNDFFDFNLAVNISGLVKLGY</sequence>
<keyword evidence="2" id="KW-1185">Reference proteome</keyword>
<name>A0A1R4LRT3_VIBR1</name>
<evidence type="ECO:0000313" key="2">
    <source>
        <dbReference type="Proteomes" id="UP000188276"/>
    </source>
</evidence>